<proteinExistence type="predicted"/>
<dbReference type="RefSeq" id="WP_062278417.1">
    <property type="nucleotide sequence ID" value="NZ_DF968180.1"/>
</dbReference>
<dbReference type="EMBL" id="DF968180">
    <property type="protein sequence ID" value="GAP39732.1"/>
    <property type="molecule type" value="Genomic_DNA"/>
</dbReference>
<dbReference type="AlphaFoldDB" id="A0A0K8PAP9"/>
<organism evidence="1">
    <name type="scientific">Flexilinea flocculi</name>
    <dbReference type="NCBI Taxonomy" id="1678840"/>
    <lineage>
        <taxon>Bacteria</taxon>
        <taxon>Bacillati</taxon>
        <taxon>Chloroflexota</taxon>
        <taxon>Anaerolineae</taxon>
        <taxon>Anaerolineales</taxon>
        <taxon>Anaerolineaceae</taxon>
        <taxon>Flexilinea</taxon>
    </lineage>
</organism>
<dbReference type="Gene3D" id="3.30.450.150">
    <property type="entry name" value="Haem-degrading domain"/>
    <property type="match status" value="1"/>
</dbReference>
<accession>A0A0K8PAP9</accession>
<dbReference type="SUPFAM" id="SSF143744">
    <property type="entry name" value="GlcG-like"/>
    <property type="match status" value="1"/>
</dbReference>
<dbReference type="InterPro" id="IPR038084">
    <property type="entry name" value="PduO/GlcC-like_sf"/>
</dbReference>
<dbReference type="InterPro" id="IPR010371">
    <property type="entry name" value="YBR137W-like"/>
</dbReference>
<dbReference type="STRING" id="1678840.ATC1_12267"/>
<sequence>MPQENISINELEILKKQEEQFQFEHFTNEDIWKLGKWMTEEAIRQALPIAISIRLFSGVIAFQYFCKGSKLNNETWMKRKELTVREMEMSSLRMCMEFEAAGKTMEDKLMDRYTYACCGGGFPIRIRNAGVIGSIIVSGLPHKDDHAFIIHCLEGFFRSENL</sequence>
<gene>
    <name evidence="1" type="ORF">ATC1_12267</name>
</gene>
<dbReference type="OrthoDB" id="9815315at2"/>
<reference evidence="1" key="1">
    <citation type="journal article" date="2015" name="Genome Announc.">
        <title>Draft Genome Sequence of Anaerolineae Strain TC1, a Novel Isolate from a Methanogenic Wastewater Treatment System.</title>
        <authorList>
            <person name="Matsuura N."/>
            <person name="Tourlousse D.M."/>
            <person name="Sun L."/>
            <person name="Toyonaga M."/>
            <person name="Kuroda K."/>
            <person name="Ohashi A."/>
            <person name="Cruz R."/>
            <person name="Yamaguchi T."/>
            <person name="Sekiguchi Y."/>
        </authorList>
    </citation>
    <scope>NUCLEOTIDE SEQUENCE [LARGE SCALE GENOMIC DNA]</scope>
    <source>
        <strain evidence="1">TC1</strain>
    </source>
</reference>
<dbReference type="Pfam" id="PF03928">
    <property type="entry name" value="HbpS-like"/>
    <property type="match status" value="1"/>
</dbReference>
<evidence type="ECO:0000313" key="1">
    <source>
        <dbReference type="EMBL" id="GAP39732.1"/>
    </source>
</evidence>
<keyword evidence="2" id="KW-1185">Reference proteome</keyword>
<dbReference type="PANTHER" id="PTHR28255">
    <property type="match status" value="1"/>
</dbReference>
<evidence type="ECO:0000313" key="2">
    <source>
        <dbReference type="Proteomes" id="UP000053370"/>
    </source>
</evidence>
<dbReference type="PANTHER" id="PTHR28255:SF1">
    <property type="entry name" value="UPF0303 PROTEIN YBR137W"/>
    <property type="match status" value="1"/>
</dbReference>
<dbReference type="PIRSF" id="PIRSF008757">
    <property type="entry name" value="UCP008757"/>
    <property type="match status" value="1"/>
</dbReference>
<dbReference type="InterPro" id="IPR005624">
    <property type="entry name" value="PduO/GlcC-like"/>
</dbReference>
<name>A0A0K8PAP9_9CHLR</name>
<protein>
    <submittedName>
        <fullName evidence="1">Uncharacterized protein, UPF0303 family</fullName>
    </submittedName>
</protein>
<dbReference type="Proteomes" id="UP000053370">
    <property type="component" value="Unassembled WGS sequence"/>
</dbReference>